<gene>
    <name evidence="1" type="ORF">KSP40_PGU002263</name>
</gene>
<sequence length="115" mass="12483">MLSCYPSNHAAAPFRFRPSLLSPMASGGIEFYAVVDAIAQRHCFGFAYFEAFFEAWELGVAVRRLAVRVGNRLGKFLAAEEDDRGTIWGASLRLSVLANSELPLRCAVRISGGGG</sequence>
<dbReference type="EMBL" id="JBBWWR010000020">
    <property type="protein sequence ID" value="KAK8939617.1"/>
    <property type="molecule type" value="Genomic_DNA"/>
</dbReference>
<reference evidence="1 2" key="1">
    <citation type="journal article" date="2022" name="Nat. Plants">
        <title>Genomes of leafy and leafless Platanthera orchids illuminate the evolution of mycoheterotrophy.</title>
        <authorList>
            <person name="Li M.H."/>
            <person name="Liu K.W."/>
            <person name="Li Z."/>
            <person name="Lu H.C."/>
            <person name="Ye Q.L."/>
            <person name="Zhang D."/>
            <person name="Wang J.Y."/>
            <person name="Li Y.F."/>
            <person name="Zhong Z.M."/>
            <person name="Liu X."/>
            <person name="Yu X."/>
            <person name="Liu D.K."/>
            <person name="Tu X.D."/>
            <person name="Liu B."/>
            <person name="Hao Y."/>
            <person name="Liao X.Y."/>
            <person name="Jiang Y.T."/>
            <person name="Sun W.H."/>
            <person name="Chen J."/>
            <person name="Chen Y.Q."/>
            <person name="Ai Y."/>
            <person name="Zhai J.W."/>
            <person name="Wu S.S."/>
            <person name="Zhou Z."/>
            <person name="Hsiao Y.Y."/>
            <person name="Wu W.L."/>
            <person name="Chen Y.Y."/>
            <person name="Lin Y.F."/>
            <person name="Hsu J.L."/>
            <person name="Li C.Y."/>
            <person name="Wang Z.W."/>
            <person name="Zhao X."/>
            <person name="Zhong W.Y."/>
            <person name="Ma X.K."/>
            <person name="Ma L."/>
            <person name="Huang J."/>
            <person name="Chen G.Z."/>
            <person name="Huang M.Z."/>
            <person name="Huang L."/>
            <person name="Peng D.H."/>
            <person name="Luo Y.B."/>
            <person name="Zou S.Q."/>
            <person name="Chen S.P."/>
            <person name="Lan S."/>
            <person name="Tsai W.C."/>
            <person name="Van de Peer Y."/>
            <person name="Liu Z.J."/>
        </authorList>
    </citation>
    <scope>NUCLEOTIDE SEQUENCE [LARGE SCALE GENOMIC DNA]</scope>
    <source>
        <strain evidence="1">Lor288</strain>
    </source>
</reference>
<name>A0ABR2LF95_9ASPA</name>
<comment type="caution">
    <text evidence="1">The sequence shown here is derived from an EMBL/GenBank/DDBJ whole genome shotgun (WGS) entry which is preliminary data.</text>
</comment>
<dbReference type="Proteomes" id="UP001412067">
    <property type="component" value="Unassembled WGS sequence"/>
</dbReference>
<keyword evidence="2" id="KW-1185">Reference proteome</keyword>
<evidence type="ECO:0000313" key="2">
    <source>
        <dbReference type="Proteomes" id="UP001412067"/>
    </source>
</evidence>
<protein>
    <submittedName>
        <fullName evidence="1">Uncharacterized protein</fullName>
    </submittedName>
</protein>
<organism evidence="1 2">
    <name type="scientific">Platanthera guangdongensis</name>
    <dbReference type="NCBI Taxonomy" id="2320717"/>
    <lineage>
        <taxon>Eukaryota</taxon>
        <taxon>Viridiplantae</taxon>
        <taxon>Streptophyta</taxon>
        <taxon>Embryophyta</taxon>
        <taxon>Tracheophyta</taxon>
        <taxon>Spermatophyta</taxon>
        <taxon>Magnoliopsida</taxon>
        <taxon>Liliopsida</taxon>
        <taxon>Asparagales</taxon>
        <taxon>Orchidaceae</taxon>
        <taxon>Orchidoideae</taxon>
        <taxon>Orchideae</taxon>
        <taxon>Orchidinae</taxon>
        <taxon>Platanthera</taxon>
    </lineage>
</organism>
<accession>A0ABR2LF95</accession>
<proteinExistence type="predicted"/>
<evidence type="ECO:0000313" key="1">
    <source>
        <dbReference type="EMBL" id="KAK8939617.1"/>
    </source>
</evidence>